<dbReference type="InterPro" id="IPR001753">
    <property type="entry name" value="Enoyl-CoA_hydra/iso"/>
</dbReference>
<dbReference type="EMBL" id="CP099959">
    <property type="protein sequence ID" value="XCC56879.1"/>
    <property type="molecule type" value="Genomic_DNA"/>
</dbReference>
<dbReference type="AlphaFoldDB" id="A0AAU8A0D1"/>
<dbReference type="NCBIfam" id="NF004796">
    <property type="entry name" value="PRK06144.1"/>
    <property type="match status" value="1"/>
</dbReference>
<organism evidence="3">
    <name type="scientific">Polynucleobacter sp. UK-FUSCHL-C3</name>
    <dbReference type="NCBI Taxonomy" id="2955208"/>
    <lineage>
        <taxon>Bacteria</taxon>
        <taxon>Pseudomonadati</taxon>
        <taxon>Pseudomonadota</taxon>
        <taxon>Betaproteobacteria</taxon>
        <taxon>Burkholderiales</taxon>
        <taxon>Burkholderiaceae</taxon>
        <taxon>Polynucleobacter</taxon>
    </lineage>
</organism>
<accession>A0AAU8A0D1</accession>
<evidence type="ECO:0000313" key="3">
    <source>
        <dbReference type="EMBL" id="XCC56879.1"/>
    </source>
</evidence>
<dbReference type="PANTHER" id="PTHR11941">
    <property type="entry name" value="ENOYL-COA HYDRATASE-RELATED"/>
    <property type="match status" value="1"/>
</dbReference>
<dbReference type="PROSITE" id="PS00166">
    <property type="entry name" value="ENOYL_COA_HYDRATASE"/>
    <property type="match status" value="1"/>
</dbReference>
<sequence>MNANARVYVEIKGKFAHLFFDQPAARNAMTQEMYEQLRSICLELNQNSQVRAVILRGIGGKSFVSGSDIAQFTAFKDGEDGVRYEKLIDHYLGPLQQLCMPSIAVIDGLAVGGGLAIASLCDFRIATPTAKFGVPIARTLGNTLSPSNIAWLVAHLGVAIVKRMLLLAELIPASELHTQGFVYKIGEQEQLEQMALDLAEQLSALAPVTQKASKQIMARVIHHSLPDCSDLIREVYGSSDFKDGVRSFLAGEPAQWKGK</sequence>
<dbReference type="InterPro" id="IPR029045">
    <property type="entry name" value="ClpP/crotonase-like_dom_sf"/>
</dbReference>
<dbReference type="CDD" id="cd06558">
    <property type="entry name" value="crotonase-like"/>
    <property type="match status" value="1"/>
</dbReference>
<dbReference type="PANTHER" id="PTHR11941:SF54">
    <property type="entry name" value="ENOYL-COA HYDRATASE, MITOCHONDRIAL"/>
    <property type="match status" value="1"/>
</dbReference>
<evidence type="ECO:0000256" key="2">
    <source>
        <dbReference type="RuleBase" id="RU003707"/>
    </source>
</evidence>
<dbReference type="RefSeq" id="WP_353437880.1">
    <property type="nucleotide sequence ID" value="NZ_CP099959.1"/>
</dbReference>
<dbReference type="Pfam" id="PF00378">
    <property type="entry name" value="ECH_1"/>
    <property type="match status" value="1"/>
</dbReference>
<dbReference type="InterPro" id="IPR018376">
    <property type="entry name" value="Enoyl-CoA_hyd/isom_CS"/>
</dbReference>
<dbReference type="Gene3D" id="3.90.226.10">
    <property type="entry name" value="2-enoyl-CoA Hydratase, Chain A, domain 1"/>
    <property type="match status" value="1"/>
</dbReference>
<reference evidence="3" key="1">
    <citation type="submission" date="2022-06" db="EMBL/GenBank/DDBJ databases">
        <title>New Polynucleobacter species.</title>
        <authorList>
            <person name="Hahn M.W."/>
        </authorList>
    </citation>
    <scope>NUCLEOTIDE SEQUENCE</scope>
    <source>
        <strain evidence="3">UK-FUSCHL-C3</strain>
    </source>
</reference>
<evidence type="ECO:0000256" key="1">
    <source>
        <dbReference type="ARBA" id="ARBA00005254"/>
    </source>
</evidence>
<protein>
    <submittedName>
        <fullName evidence="3">Enoyl-CoA hydratase/isomerase family protein</fullName>
    </submittedName>
</protein>
<dbReference type="GO" id="GO:0003824">
    <property type="term" value="F:catalytic activity"/>
    <property type="evidence" value="ECO:0007669"/>
    <property type="project" value="InterPro"/>
</dbReference>
<gene>
    <name evidence="3" type="ORF">NKE59_05080</name>
</gene>
<comment type="similarity">
    <text evidence="1 2">Belongs to the enoyl-CoA hydratase/isomerase family.</text>
</comment>
<dbReference type="SUPFAM" id="SSF52096">
    <property type="entry name" value="ClpP/crotonase"/>
    <property type="match status" value="1"/>
</dbReference>
<name>A0AAU8A0D1_9BURK</name>
<dbReference type="GO" id="GO:0006635">
    <property type="term" value="P:fatty acid beta-oxidation"/>
    <property type="evidence" value="ECO:0007669"/>
    <property type="project" value="TreeGrafter"/>
</dbReference>
<proteinExistence type="inferred from homology"/>